<evidence type="ECO:0000313" key="1">
    <source>
        <dbReference type="EMBL" id="ORD99768.1"/>
    </source>
</evidence>
<dbReference type="VEuPathDB" id="MicrosporidiaDB:A0H76_216"/>
<dbReference type="InterPro" id="IPR043128">
    <property type="entry name" value="Rev_trsase/Diguanyl_cyclase"/>
</dbReference>
<dbReference type="EMBL" id="LTAI01000117">
    <property type="protein sequence ID" value="ORD99768.1"/>
    <property type="molecule type" value="Genomic_DNA"/>
</dbReference>
<name>A0A1X0QJ16_9MICR</name>
<dbReference type="Gene3D" id="3.30.70.270">
    <property type="match status" value="1"/>
</dbReference>
<accession>A0A1X0QJ16</accession>
<protein>
    <submittedName>
        <fullName evidence="1">Uncharacterized protein</fullName>
    </submittedName>
</protein>
<reference evidence="1 2" key="1">
    <citation type="journal article" date="2017" name="Environ. Microbiol.">
        <title>Decay of the glycolytic pathway and adaptation to intranuclear parasitism within Enterocytozoonidae microsporidia.</title>
        <authorList>
            <person name="Wiredu Boakye D."/>
            <person name="Jaroenlak P."/>
            <person name="Prachumwat A."/>
            <person name="Williams T.A."/>
            <person name="Bateman K.S."/>
            <person name="Itsathitphaisarn O."/>
            <person name="Sritunyalucksana K."/>
            <person name="Paszkiewicz K.H."/>
            <person name="Moore K.A."/>
            <person name="Stentiford G.D."/>
            <person name="Williams B.A."/>
        </authorList>
    </citation>
    <scope>NUCLEOTIDE SEQUENCE [LARGE SCALE GENOMIC DNA]</scope>
    <source>
        <strain evidence="2">canceri</strain>
    </source>
</reference>
<comment type="caution">
    <text evidence="1">The sequence shown here is derived from an EMBL/GenBank/DDBJ whole genome shotgun (WGS) entry which is preliminary data.</text>
</comment>
<sequence length="105" mass="12551">MMSLSKNEIIEKNYDSLYATLSFPLIERNGFIRIISDFVALNKITIDEPCYFPSVEEMFIKLKCKKIFSKINLQKGFNQIQWWKIKLSQYKNKIQTTEKTKFLKK</sequence>
<dbReference type="Proteomes" id="UP000192501">
    <property type="component" value="Unassembled WGS sequence"/>
</dbReference>
<dbReference type="SUPFAM" id="SSF56672">
    <property type="entry name" value="DNA/RNA polymerases"/>
    <property type="match status" value="1"/>
</dbReference>
<dbReference type="InterPro" id="IPR043502">
    <property type="entry name" value="DNA/RNA_pol_sf"/>
</dbReference>
<evidence type="ECO:0000313" key="2">
    <source>
        <dbReference type="Proteomes" id="UP000192501"/>
    </source>
</evidence>
<organism evidence="1 2">
    <name type="scientific">Hepatospora eriocheir</name>
    <dbReference type="NCBI Taxonomy" id="1081669"/>
    <lineage>
        <taxon>Eukaryota</taxon>
        <taxon>Fungi</taxon>
        <taxon>Fungi incertae sedis</taxon>
        <taxon>Microsporidia</taxon>
        <taxon>Hepatosporidae</taxon>
        <taxon>Hepatospora</taxon>
    </lineage>
</organism>
<proteinExistence type="predicted"/>
<dbReference type="AlphaFoldDB" id="A0A1X0QJ16"/>
<gene>
    <name evidence="1" type="ORF">A0H76_216</name>
</gene>